<feature type="domain" description="PPE" evidence="2">
    <location>
        <begin position="2"/>
        <end position="103"/>
    </location>
</feature>
<dbReference type="SUPFAM" id="SSF140459">
    <property type="entry name" value="PE/PPE dimer-like"/>
    <property type="match status" value="1"/>
</dbReference>
<comment type="similarity">
    <text evidence="1">Belongs to the mycobacterial PPE family.</text>
</comment>
<dbReference type="STRING" id="1841860.GCA_900157375_05583"/>
<reference evidence="3 4" key="1">
    <citation type="submission" date="2017-01" db="EMBL/GenBank/DDBJ databases">
        <authorList>
            <consortium name="Urmite Genomes"/>
        </authorList>
    </citation>
    <scope>NUCLEOTIDE SEQUENCE [LARGE SCALE GENOMIC DNA]</scope>
    <source>
        <strain evidence="3 4">AB57</strain>
    </source>
</reference>
<dbReference type="PANTHER" id="PTHR46766">
    <property type="entry name" value="GLUTAMINE-RICH PROTEIN 2"/>
    <property type="match status" value="1"/>
</dbReference>
<dbReference type="GO" id="GO:0052572">
    <property type="term" value="P:response to host immune response"/>
    <property type="evidence" value="ECO:0007669"/>
    <property type="project" value="TreeGrafter"/>
</dbReference>
<evidence type="ECO:0000259" key="2">
    <source>
        <dbReference type="Pfam" id="PF00823"/>
    </source>
</evidence>
<accession>A0A2U3P1U0</accession>
<dbReference type="AlphaFoldDB" id="A0A2U3P1U0"/>
<dbReference type="Pfam" id="PF00823">
    <property type="entry name" value="PPE"/>
    <property type="match status" value="1"/>
</dbReference>
<dbReference type="Gene3D" id="1.20.1260.20">
    <property type="entry name" value="PPE superfamily"/>
    <property type="match status" value="1"/>
</dbReference>
<name>A0A2U3P1U0_9MYCO</name>
<keyword evidence="4" id="KW-1185">Reference proteome</keyword>
<dbReference type="InterPro" id="IPR038332">
    <property type="entry name" value="PPE_sf"/>
</dbReference>
<sequence>VSELTGLAWFGPSSAAMAGAAAHHMAWLQTTAALAQQTAAQAYGAAAAYEVASAMTVPPWAVAANRAHLMMLIATNFLGQNTPAIAATEAQYMEMWAQDAAACR</sequence>
<protein>
    <submittedName>
        <fullName evidence="3">PPE-repeat protein</fullName>
    </submittedName>
</protein>
<evidence type="ECO:0000313" key="3">
    <source>
        <dbReference type="EMBL" id="SPM37731.1"/>
    </source>
</evidence>
<feature type="non-terminal residue" evidence="3">
    <location>
        <position position="1"/>
    </location>
</feature>
<organism evidence="3 4">
    <name type="scientific">Mycobacterium rhizamassiliense</name>
    <dbReference type="NCBI Taxonomy" id="1841860"/>
    <lineage>
        <taxon>Bacteria</taxon>
        <taxon>Bacillati</taxon>
        <taxon>Actinomycetota</taxon>
        <taxon>Actinomycetes</taxon>
        <taxon>Mycobacteriales</taxon>
        <taxon>Mycobacteriaceae</taxon>
        <taxon>Mycobacterium</taxon>
    </lineage>
</organism>
<dbReference type="Proteomes" id="UP000240988">
    <property type="component" value="Unassembled WGS sequence"/>
</dbReference>
<dbReference type="InterPro" id="IPR000030">
    <property type="entry name" value="PPE_dom"/>
</dbReference>
<evidence type="ECO:0000313" key="4">
    <source>
        <dbReference type="Proteomes" id="UP000240988"/>
    </source>
</evidence>
<dbReference type="PANTHER" id="PTHR46766:SF1">
    <property type="entry name" value="GLUTAMINE-RICH PROTEIN 2"/>
    <property type="match status" value="1"/>
</dbReference>
<gene>
    <name evidence="3" type="ORF">MRAB57_5580</name>
</gene>
<proteinExistence type="inferred from homology"/>
<evidence type="ECO:0000256" key="1">
    <source>
        <dbReference type="ARBA" id="ARBA00010652"/>
    </source>
</evidence>
<dbReference type="EMBL" id="FUFA01000006">
    <property type="protein sequence ID" value="SPM37731.1"/>
    <property type="molecule type" value="Genomic_DNA"/>
</dbReference>